<dbReference type="EMBL" id="FOUY01000015">
    <property type="protein sequence ID" value="SFN51487.1"/>
    <property type="molecule type" value="Genomic_DNA"/>
</dbReference>
<protein>
    <submittedName>
        <fullName evidence="3">Uncharacterized protein</fullName>
    </submittedName>
</protein>
<keyword evidence="4" id="KW-1185">Reference proteome</keyword>
<dbReference type="OrthoDB" id="3699446at2"/>
<proteinExistence type="predicted"/>
<dbReference type="Proteomes" id="UP000199614">
    <property type="component" value="Unassembled WGS sequence"/>
</dbReference>
<keyword evidence="2" id="KW-1133">Transmembrane helix</keyword>
<reference evidence="3 4" key="1">
    <citation type="submission" date="2016-10" db="EMBL/GenBank/DDBJ databases">
        <authorList>
            <person name="de Groot N.N."/>
        </authorList>
    </citation>
    <scope>NUCLEOTIDE SEQUENCE [LARGE SCALE GENOMIC DNA]</scope>
    <source>
        <strain evidence="3 4">CGMCC 4.1877</strain>
    </source>
</reference>
<gene>
    <name evidence="3" type="ORF">SAMN05216207_1015149</name>
</gene>
<keyword evidence="2" id="KW-0472">Membrane</keyword>
<feature type="region of interest" description="Disordered" evidence="1">
    <location>
        <begin position="39"/>
        <end position="60"/>
    </location>
</feature>
<dbReference type="AlphaFoldDB" id="A0A1I4ZMR2"/>
<organism evidence="3 4">
    <name type="scientific">Pseudonocardia ammonioxydans</name>
    <dbReference type="NCBI Taxonomy" id="260086"/>
    <lineage>
        <taxon>Bacteria</taxon>
        <taxon>Bacillati</taxon>
        <taxon>Actinomycetota</taxon>
        <taxon>Actinomycetes</taxon>
        <taxon>Pseudonocardiales</taxon>
        <taxon>Pseudonocardiaceae</taxon>
        <taxon>Pseudonocardia</taxon>
    </lineage>
</organism>
<accession>A0A1I4ZMR2</accession>
<feature type="transmembrane region" description="Helical" evidence="2">
    <location>
        <begin position="6"/>
        <end position="23"/>
    </location>
</feature>
<evidence type="ECO:0000313" key="4">
    <source>
        <dbReference type="Proteomes" id="UP000199614"/>
    </source>
</evidence>
<evidence type="ECO:0000313" key="3">
    <source>
        <dbReference type="EMBL" id="SFN51487.1"/>
    </source>
</evidence>
<evidence type="ECO:0000256" key="1">
    <source>
        <dbReference type="SAM" id="MobiDB-lite"/>
    </source>
</evidence>
<dbReference type="RefSeq" id="WP_093343961.1">
    <property type="nucleotide sequence ID" value="NZ_FOUY01000015.1"/>
</dbReference>
<name>A0A1I4ZMR2_PSUAM</name>
<dbReference type="STRING" id="260086.SAMN05216207_1015149"/>
<keyword evidence="2" id="KW-0812">Transmembrane</keyword>
<evidence type="ECO:0000256" key="2">
    <source>
        <dbReference type="SAM" id="Phobius"/>
    </source>
</evidence>
<sequence>MSAVAIVETLAWLISAAIAIWIVQDMIRVGRRHDEASLVNAPDPLEEPFDPPAGTERGSA</sequence>